<evidence type="ECO:0000256" key="1">
    <source>
        <dbReference type="SAM" id="SignalP"/>
    </source>
</evidence>
<proteinExistence type="predicted"/>
<keyword evidence="3" id="KW-1185">Reference proteome</keyword>
<dbReference type="RefSeq" id="WP_068867757.1">
    <property type="nucleotide sequence ID" value="NZ_VDCI01000001.1"/>
</dbReference>
<gene>
    <name evidence="2" type="ORF">FGF68_02240</name>
</gene>
<feature type="signal peptide" evidence="1">
    <location>
        <begin position="1"/>
        <end position="31"/>
    </location>
</feature>
<reference evidence="2 3" key="1">
    <citation type="submission" date="2019-05" db="EMBL/GenBank/DDBJ databases">
        <title>Draft Whole-Genome sequence of the green sulfur bacterium Prosthecochloris vibrioformis DSM 260.</title>
        <authorList>
            <person name="Meyer T.E."/>
            <person name="Kyndt J.A."/>
        </authorList>
    </citation>
    <scope>NUCLEOTIDE SEQUENCE [LARGE SCALE GENOMIC DNA]</scope>
    <source>
        <strain evidence="2 3">DSM 260</strain>
    </source>
</reference>
<name>A0A5C4S4I4_PROVB</name>
<evidence type="ECO:0000313" key="2">
    <source>
        <dbReference type="EMBL" id="TNJ38019.1"/>
    </source>
</evidence>
<dbReference type="AlphaFoldDB" id="A0A5C4S4I4"/>
<dbReference type="InterPro" id="IPR010258">
    <property type="entry name" value="Conjugal_tfr_TrbG/VirB9/CagX"/>
</dbReference>
<keyword evidence="1" id="KW-0732">Signal</keyword>
<organism evidence="2 3">
    <name type="scientific">Prosthecochloris vibrioformis</name>
    <name type="common">Chlorobium vibrioforme</name>
    <dbReference type="NCBI Taxonomy" id="1098"/>
    <lineage>
        <taxon>Bacteria</taxon>
        <taxon>Pseudomonadati</taxon>
        <taxon>Chlorobiota</taxon>
        <taxon>Chlorobiia</taxon>
        <taxon>Chlorobiales</taxon>
        <taxon>Chlorobiaceae</taxon>
        <taxon>Prosthecochloris</taxon>
    </lineage>
</organism>
<evidence type="ECO:0000313" key="3">
    <source>
        <dbReference type="Proteomes" id="UP000309544"/>
    </source>
</evidence>
<evidence type="ECO:0008006" key="4">
    <source>
        <dbReference type="Google" id="ProtNLM"/>
    </source>
</evidence>
<dbReference type="EMBL" id="VDCI01000001">
    <property type="protein sequence ID" value="TNJ38019.1"/>
    <property type="molecule type" value="Genomic_DNA"/>
</dbReference>
<dbReference type="Pfam" id="PF03524">
    <property type="entry name" value="CagX"/>
    <property type="match status" value="1"/>
</dbReference>
<comment type="caution">
    <text evidence="2">The sequence shown here is derived from an EMBL/GenBank/DDBJ whole genome shotgun (WGS) entry which is preliminary data.</text>
</comment>
<feature type="chain" id="PRO_5022688420" description="Conjugal transfer protein TrbG" evidence="1">
    <location>
        <begin position="32"/>
        <end position="169"/>
    </location>
</feature>
<sequence length="169" mass="18991">MKKAGYATCLWVLVGGALTFATAVPAGHVDAAENSEDCQDTVLQIPDGTYSVMHYDFKEKEVFNIFASPGIVTDIRLQEGEKVMGAPYIRDTDNWSFIMKNCAKPDMEHQHILLTAKYSGITSMMEIVTDKRTYQLHLHSYDGAYVQTVKWNYTTPSKKNDSVAERIVN</sequence>
<protein>
    <recommendedName>
        <fullName evidence="4">Conjugal transfer protein TrbG</fullName>
    </recommendedName>
</protein>
<dbReference type="Proteomes" id="UP000309544">
    <property type="component" value="Unassembled WGS sequence"/>
</dbReference>
<accession>A0A5C4S4I4</accession>